<evidence type="ECO:0000313" key="2">
    <source>
        <dbReference type="Proteomes" id="UP000814033"/>
    </source>
</evidence>
<organism evidence="1 2">
    <name type="scientific">Auriscalpium vulgare</name>
    <dbReference type="NCBI Taxonomy" id="40419"/>
    <lineage>
        <taxon>Eukaryota</taxon>
        <taxon>Fungi</taxon>
        <taxon>Dikarya</taxon>
        <taxon>Basidiomycota</taxon>
        <taxon>Agaricomycotina</taxon>
        <taxon>Agaricomycetes</taxon>
        <taxon>Russulales</taxon>
        <taxon>Auriscalpiaceae</taxon>
        <taxon>Auriscalpium</taxon>
    </lineage>
</organism>
<dbReference type="Proteomes" id="UP000814033">
    <property type="component" value="Unassembled WGS sequence"/>
</dbReference>
<protein>
    <submittedName>
        <fullName evidence="1">RNA 3'-terminal phosphate cyclase</fullName>
    </submittedName>
</protein>
<keyword evidence="2" id="KW-1185">Reference proteome</keyword>
<accession>A0ACB8RWG3</accession>
<reference evidence="1" key="2">
    <citation type="journal article" date="2022" name="New Phytol.">
        <title>Evolutionary transition to the ectomycorrhizal habit in the genomes of a hyperdiverse lineage of mushroom-forming fungi.</title>
        <authorList>
            <person name="Looney B."/>
            <person name="Miyauchi S."/>
            <person name="Morin E."/>
            <person name="Drula E."/>
            <person name="Courty P.E."/>
            <person name="Kohler A."/>
            <person name="Kuo A."/>
            <person name="LaButti K."/>
            <person name="Pangilinan J."/>
            <person name="Lipzen A."/>
            <person name="Riley R."/>
            <person name="Andreopoulos W."/>
            <person name="He G."/>
            <person name="Johnson J."/>
            <person name="Nolan M."/>
            <person name="Tritt A."/>
            <person name="Barry K.W."/>
            <person name="Grigoriev I.V."/>
            <person name="Nagy L.G."/>
            <person name="Hibbett D."/>
            <person name="Henrissat B."/>
            <person name="Matheny P.B."/>
            <person name="Labbe J."/>
            <person name="Martin F.M."/>
        </authorList>
    </citation>
    <scope>NUCLEOTIDE SEQUENCE</scope>
    <source>
        <strain evidence="1">FP105234-sp</strain>
    </source>
</reference>
<reference evidence="1" key="1">
    <citation type="submission" date="2021-02" db="EMBL/GenBank/DDBJ databases">
        <authorList>
            <consortium name="DOE Joint Genome Institute"/>
            <person name="Ahrendt S."/>
            <person name="Looney B.P."/>
            <person name="Miyauchi S."/>
            <person name="Morin E."/>
            <person name="Drula E."/>
            <person name="Courty P.E."/>
            <person name="Chicoki N."/>
            <person name="Fauchery L."/>
            <person name="Kohler A."/>
            <person name="Kuo A."/>
            <person name="Labutti K."/>
            <person name="Pangilinan J."/>
            <person name="Lipzen A."/>
            <person name="Riley R."/>
            <person name="Andreopoulos W."/>
            <person name="He G."/>
            <person name="Johnson J."/>
            <person name="Barry K.W."/>
            <person name="Grigoriev I.V."/>
            <person name="Nagy L."/>
            <person name="Hibbett D."/>
            <person name="Henrissat B."/>
            <person name="Matheny P.B."/>
            <person name="Labbe J."/>
            <person name="Martin F."/>
        </authorList>
    </citation>
    <scope>NUCLEOTIDE SEQUENCE</scope>
    <source>
        <strain evidence="1">FP105234-sp</strain>
    </source>
</reference>
<sequence length="375" mass="39549">MLASKVIEGNVLEGGGQLLRNTVALSALLQAPVRVDKIRNGRRPPGLKNQHVAGLRLVADMSCAHLSGDSNGSESIVFEPGPIQLPGSFHANPGTAASTALLLQIALPCLLFSVTSEPSTLTLHGGTNAAQAPQIDYTQHVFLPFLRTHFGLAPDLRIHKRGYFPKGGGTISLSLRPVTGPLPPIVLADRGNVTAVYGRAYVAGLPVRLAHDMRDAAVRVLTLAGIDRDIIDVEAVREKHENAQGSGSGIVLWAETENGCIIGGSALGSKSMAAAVVGEVAAGQLRQNLAHGGCVDEYMQDQMIIFLALAEGRSSVKTGPLTMHTRTAIWVAEQMTKAKFEIATDSETACALITCEGMGFTSRPQVNRTEDVVAS</sequence>
<proteinExistence type="predicted"/>
<gene>
    <name evidence="1" type="ORF">FA95DRAFT_1491238</name>
</gene>
<evidence type="ECO:0000313" key="1">
    <source>
        <dbReference type="EMBL" id="KAI0048242.1"/>
    </source>
</evidence>
<dbReference type="EMBL" id="MU275890">
    <property type="protein sequence ID" value="KAI0048242.1"/>
    <property type="molecule type" value="Genomic_DNA"/>
</dbReference>
<comment type="caution">
    <text evidence="1">The sequence shown here is derived from an EMBL/GenBank/DDBJ whole genome shotgun (WGS) entry which is preliminary data.</text>
</comment>
<name>A0ACB8RWG3_9AGAM</name>